<evidence type="ECO:0000259" key="6">
    <source>
        <dbReference type="SMART" id="SM00645"/>
    </source>
</evidence>
<dbReference type="EMBL" id="FQZU01000011">
    <property type="protein sequence ID" value="SHJ74281.1"/>
    <property type="molecule type" value="Genomic_DNA"/>
</dbReference>
<organism evidence="7 8">
    <name type="scientific">Desulfatibacillum alkenivorans DSM 16219</name>
    <dbReference type="NCBI Taxonomy" id="1121393"/>
    <lineage>
        <taxon>Bacteria</taxon>
        <taxon>Pseudomonadati</taxon>
        <taxon>Thermodesulfobacteriota</taxon>
        <taxon>Desulfobacteria</taxon>
        <taxon>Desulfobacterales</taxon>
        <taxon>Desulfatibacillaceae</taxon>
        <taxon>Desulfatibacillum</taxon>
    </lineage>
</organism>
<evidence type="ECO:0000256" key="3">
    <source>
        <dbReference type="SAM" id="MobiDB-lite"/>
    </source>
</evidence>
<dbReference type="SUPFAM" id="SSF49265">
    <property type="entry name" value="Fibronectin type III"/>
    <property type="match status" value="1"/>
</dbReference>
<dbReference type="OrthoDB" id="5318987at2"/>
<dbReference type="InterPro" id="IPR013128">
    <property type="entry name" value="Peptidase_C1A"/>
</dbReference>
<dbReference type="InterPro" id="IPR000668">
    <property type="entry name" value="Peptidase_C1A_C"/>
</dbReference>
<dbReference type="InterPro" id="IPR025661">
    <property type="entry name" value="Pept_asp_AS"/>
</dbReference>
<dbReference type="AlphaFoldDB" id="A0A1M6LST5"/>
<dbReference type="STRING" id="1121393.SAMN02745216_02175"/>
<keyword evidence="7" id="KW-0378">Hydrolase</keyword>
<feature type="domain" description="Fibronectin type-III" evidence="5">
    <location>
        <begin position="592"/>
        <end position="807"/>
    </location>
</feature>
<dbReference type="PROSITE" id="PS00640">
    <property type="entry name" value="THIOL_PROTEASE_ASN"/>
    <property type="match status" value="1"/>
</dbReference>
<dbReference type="PANTHER" id="PTHR12411">
    <property type="entry name" value="CYSTEINE PROTEASE FAMILY C1-RELATED"/>
    <property type="match status" value="1"/>
</dbReference>
<dbReference type="SMART" id="SM00060">
    <property type="entry name" value="FN3"/>
    <property type="match status" value="3"/>
</dbReference>
<dbReference type="CDD" id="cd02248">
    <property type="entry name" value="Peptidase_C1A"/>
    <property type="match status" value="1"/>
</dbReference>
<evidence type="ECO:0000256" key="2">
    <source>
        <dbReference type="ARBA" id="ARBA00023157"/>
    </source>
</evidence>
<dbReference type="InterPro" id="IPR003961">
    <property type="entry name" value="FN3_dom"/>
</dbReference>
<dbReference type="RefSeq" id="WP_083610945.1">
    <property type="nucleotide sequence ID" value="NZ_FQZU01000011.1"/>
</dbReference>
<evidence type="ECO:0000256" key="4">
    <source>
        <dbReference type="SAM" id="SignalP"/>
    </source>
</evidence>
<dbReference type="SMART" id="SM00645">
    <property type="entry name" value="Pept_C1"/>
    <property type="match status" value="1"/>
</dbReference>
<name>A0A1M6LST5_9BACT</name>
<dbReference type="Gene3D" id="3.90.70.10">
    <property type="entry name" value="Cysteine proteinases"/>
    <property type="match status" value="1"/>
</dbReference>
<feature type="domain" description="Fibronectin type-III" evidence="5">
    <location>
        <begin position="265"/>
        <end position="425"/>
    </location>
</feature>
<dbReference type="SUPFAM" id="SSF54001">
    <property type="entry name" value="Cysteine proteinases"/>
    <property type="match status" value="1"/>
</dbReference>
<feature type="compositionally biased region" description="Low complexity" evidence="3">
    <location>
        <begin position="827"/>
        <end position="836"/>
    </location>
</feature>
<protein>
    <submittedName>
        <fullName evidence="7">Papain family cysteine protease</fullName>
    </submittedName>
</protein>
<dbReference type="InterPro" id="IPR000169">
    <property type="entry name" value="Pept_cys_AS"/>
</dbReference>
<dbReference type="GO" id="GO:0006508">
    <property type="term" value="P:proteolysis"/>
    <property type="evidence" value="ECO:0007669"/>
    <property type="project" value="UniProtKB-KW"/>
</dbReference>
<dbReference type="GO" id="GO:0008234">
    <property type="term" value="F:cysteine-type peptidase activity"/>
    <property type="evidence" value="ECO:0007669"/>
    <property type="project" value="InterPro"/>
</dbReference>
<feature type="domain" description="Peptidase C1A papain C-terminal" evidence="6">
    <location>
        <begin position="101"/>
        <end position="338"/>
    </location>
</feature>
<dbReference type="InterPro" id="IPR039417">
    <property type="entry name" value="Peptidase_C1A_papain-like"/>
</dbReference>
<accession>A0A1M6LST5</accession>
<dbReference type="PROSITE" id="PS00639">
    <property type="entry name" value="THIOL_PROTEASE_HIS"/>
    <property type="match status" value="1"/>
</dbReference>
<dbReference type="InterPro" id="IPR038765">
    <property type="entry name" value="Papain-like_cys_pep_sf"/>
</dbReference>
<dbReference type="InterPro" id="IPR013783">
    <property type="entry name" value="Ig-like_fold"/>
</dbReference>
<gene>
    <name evidence="7" type="ORF">SAMN02745216_02175</name>
</gene>
<dbReference type="InterPro" id="IPR025660">
    <property type="entry name" value="Pept_his_AS"/>
</dbReference>
<evidence type="ECO:0000313" key="7">
    <source>
        <dbReference type="EMBL" id="SHJ74281.1"/>
    </source>
</evidence>
<feature type="chain" id="PRO_5012522681" evidence="4">
    <location>
        <begin position="29"/>
        <end position="907"/>
    </location>
</feature>
<evidence type="ECO:0000313" key="8">
    <source>
        <dbReference type="Proteomes" id="UP000183994"/>
    </source>
</evidence>
<evidence type="ECO:0000259" key="5">
    <source>
        <dbReference type="SMART" id="SM00060"/>
    </source>
</evidence>
<dbReference type="PROSITE" id="PS00139">
    <property type="entry name" value="THIOL_PROTEASE_CYS"/>
    <property type="match status" value="1"/>
</dbReference>
<keyword evidence="4" id="KW-0732">Signal</keyword>
<feature type="region of interest" description="Disordered" evidence="3">
    <location>
        <begin position="819"/>
        <end position="846"/>
    </location>
</feature>
<proteinExistence type="inferred from homology"/>
<feature type="signal peptide" evidence="4">
    <location>
        <begin position="1"/>
        <end position="28"/>
    </location>
</feature>
<dbReference type="Pfam" id="PF00112">
    <property type="entry name" value="Peptidase_C1"/>
    <property type="match status" value="1"/>
</dbReference>
<dbReference type="Proteomes" id="UP000183994">
    <property type="component" value="Unassembled WGS sequence"/>
</dbReference>
<feature type="compositionally biased region" description="Gly residues" evidence="3">
    <location>
        <begin position="837"/>
        <end position="846"/>
    </location>
</feature>
<dbReference type="Gene3D" id="2.60.40.10">
    <property type="entry name" value="Immunoglobulins"/>
    <property type="match status" value="1"/>
</dbReference>
<keyword evidence="8" id="KW-1185">Reference proteome</keyword>
<feature type="domain" description="Fibronectin type-III" evidence="5">
    <location>
        <begin position="436"/>
        <end position="523"/>
    </location>
</feature>
<sequence length="907" mass="98485">MRLQDFSRYLIIAVFSAIGLFISFSALAADDASSVQEAELQEIRESITQNNYDFQVGPNPVFNKDPEELEQLLGRRAPRLTRLMAIGQEVWFEYGGDWDAIPSSFDLRDVDGKSFIGPIKDQGDCGSCYAFAAAGAAEGVYNTASQRSGSDVADFSESYIAWHLGGIEPYSSHFGGCDDADYTYSEVEALTQEGIVQESDFPYVMEDPGIYQHAGDAPVVFESWGRVPSGDVEAIKAAILTYGAVVAAVYAGPAFLAYQSGIYEDGNTQCDASPEYYAPTNHAVVLVGWNDNGDAENNGYWILRNSWGTSWGENGYMRIKYHSARVACAVAFLAPADWPVVNTGYAPVIGQDSAVISGTVDTEGKDTEVWVEYGVDADYDHATASVHLAASEGKKSIAIEINGLDSQTTYHYRVAAFNGEEINYGADRVFATGGNPLAPTAETLAPANILAHSAMFKGEVTAHGVETQYRFEFGSTTYYGRSTEWVDAGSGTGAVAASILANNLEPLTTYHFRIAARNDFGTSYGQDRSFTTDDSIKVWSQPPDVTSTLLHTSQKDAAYPFNAMSADDFMFESPVGNINRIHWWSRQLRADPVTPDSWNIYIYDDSGAGEPGDLAASWNIPGDESGENLYYRDKDIYEYQTALYPEFSPEPGKKYWLVIQAELTWTPQAYWVVSRNDVRLETGTSIFPEVNIPEWTPHAPAADHAFELWVDASSTGSATTGAAYEVGETFAYLAGTVRPPGEGSVVFEYGLSEDYGEEITADQYVIGKDDGRGSRQQGVGAKLEGLESATTYHFRVKVTSGGAVYYGGDSTFTTLDPAVPQNKAEVGGDAVSSDSGGDSGSSGGGGGGGCFISSMDRLKVKIPWAERVGRWRQALVQWGKGLLRKSDPAPGLHLPVMEEDFFQTASW</sequence>
<reference evidence="8" key="1">
    <citation type="submission" date="2016-11" db="EMBL/GenBank/DDBJ databases">
        <authorList>
            <person name="Varghese N."/>
            <person name="Submissions S."/>
        </authorList>
    </citation>
    <scope>NUCLEOTIDE SEQUENCE [LARGE SCALE GENOMIC DNA]</scope>
    <source>
        <strain evidence="8">DSM 16219</strain>
    </source>
</reference>
<evidence type="ECO:0000256" key="1">
    <source>
        <dbReference type="ARBA" id="ARBA00008455"/>
    </source>
</evidence>
<comment type="similarity">
    <text evidence="1">Belongs to the peptidase C1 family.</text>
</comment>
<keyword evidence="2" id="KW-1015">Disulfide bond</keyword>
<dbReference type="InterPro" id="IPR036116">
    <property type="entry name" value="FN3_sf"/>
</dbReference>
<keyword evidence="7" id="KW-0645">Protease</keyword>
<dbReference type="PRINTS" id="PR00705">
    <property type="entry name" value="PAPAIN"/>
</dbReference>